<keyword evidence="4" id="KW-0819">tRNA processing</keyword>
<dbReference type="GO" id="GO:0031515">
    <property type="term" value="C:tRNA (m1A) methyltransferase complex"/>
    <property type="evidence" value="ECO:0007669"/>
    <property type="project" value="InterPro"/>
</dbReference>
<dbReference type="InterPro" id="IPR029063">
    <property type="entry name" value="SAM-dependent_MTases_sf"/>
</dbReference>
<dbReference type="GO" id="GO:0030488">
    <property type="term" value="P:tRNA methylation"/>
    <property type="evidence" value="ECO:0007669"/>
    <property type="project" value="InterPro"/>
</dbReference>
<gene>
    <name evidence="6" type="ORF">S01H4_15482</name>
</gene>
<evidence type="ECO:0000313" key="6">
    <source>
        <dbReference type="EMBL" id="GAG69739.1"/>
    </source>
</evidence>
<evidence type="ECO:0000256" key="2">
    <source>
        <dbReference type="ARBA" id="ARBA00022679"/>
    </source>
</evidence>
<evidence type="ECO:0000256" key="4">
    <source>
        <dbReference type="ARBA" id="ARBA00022694"/>
    </source>
</evidence>
<keyword evidence="1" id="KW-0489">Methyltransferase</keyword>
<dbReference type="CDD" id="cd02440">
    <property type="entry name" value="AdoMet_MTases"/>
    <property type="match status" value="1"/>
</dbReference>
<keyword evidence="2" id="KW-0808">Transferase</keyword>
<protein>
    <recommendedName>
        <fullName evidence="5">tRNA (adenine(58)-N(1))-methyltransferase catalytic subunit TRM61 C-terminal domain-containing protein</fullName>
    </recommendedName>
</protein>
<evidence type="ECO:0000259" key="5">
    <source>
        <dbReference type="Pfam" id="PF08704"/>
    </source>
</evidence>
<feature type="domain" description="tRNA (adenine(58)-N(1))-methyltransferase catalytic subunit TRM61 C-terminal" evidence="5">
    <location>
        <begin position="50"/>
        <end position="222"/>
    </location>
</feature>
<reference evidence="6" key="1">
    <citation type="journal article" date="2014" name="Front. Microbiol.">
        <title>High frequency of phylogenetically diverse reductive dehalogenase-homologous genes in deep subseafloor sedimentary metagenomes.</title>
        <authorList>
            <person name="Kawai M."/>
            <person name="Futagami T."/>
            <person name="Toyoda A."/>
            <person name="Takaki Y."/>
            <person name="Nishi S."/>
            <person name="Hori S."/>
            <person name="Arai W."/>
            <person name="Tsubouchi T."/>
            <person name="Morono Y."/>
            <person name="Uchiyama I."/>
            <person name="Ito T."/>
            <person name="Fujiyama A."/>
            <person name="Inagaki F."/>
            <person name="Takami H."/>
        </authorList>
    </citation>
    <scope>NUCLEOTIDE SEQUENCE</scope>
    <source>
        <strain evidence="6">Expedition CK06-06</strain>
    </source>
</reference>
<dbReference type="SUPFAM" id="SSF53335">
    <property type="entry name" value="S-adenosyl-L-methionine-dependent methyltransferases"/>
    <property type="match status" value="1"/>
</dbReference>
<keyword evidence="3" id="KW-0949">S-adenosyl-L-methionine</keyword>
<comment type="caution">
    <text evidence="6">The sequence shown here is derived from an EMBL/GenBank/DDBJ whole genome shotgun (WGS) entry which is preliminary data.</text>
</comment>
<name>X0ZK02_9ZZZZ</name>
<accession>X0ZK02</accession>
<dbReference type="Gene3D" id="3.10.330.20">
    <property type="match status" value="1"/>
</dbReference>
<dbReference type="AlphaFoldDB" id="X0ZK02"/>
<evidence type="ECO:0000256" key="1">
    <source>
        <dbReference type="ARBA" id="ARBA00022603"/>
    </source>
</evidence>
<sequence length="272" mass="30861">MYDRKRKWLLKVRQGENFATHKGIVYFDDIIGKQYGTCIFTKPQGFKMRVFKPLPSDFILKMGRTTQILYPEDCGLILMYTGIGPGSLVLEAGTGSGALTCILGNYVRPNGHVFSYDIREKSLEQAKKNIQKAKLENVVSIEYGDILKDVEHSDLDAVVLDLATPWLAIKRVKNFLKLSGTFASFSPTIEQVKKTVVALEGEEFYDINTFELIKRKIIVKENATRPTTRMIGHTGYLTFARRIQDIENPYQAKKPEKAEKVDLSDLSDIIKL</sequence>
<organism evidence="6">
    <name type="scientific">marine sediment metagenome</name>
    <dbReference type="NCBI Taxonomy" id="412755"/>
    <lineage>
        <taxon>unclassified sequences</taxon>
        <taxon>metagenomes</taxon>
        <taxon>ecological metagenomes</taxon>
    </lineage>
</organism>
<dbReference type="PROSITE" id="PS51620">
    <property type="entry name" value="SAM_TRM61"/>
    <property type="match status" value="1"/>
</dbReference>
<dbReference type="Gene3D" id="3.40.50.150">
    <property type="entry name" value="Vaccinia Virus protein VP39"/>
    <property type="match status" value="1"/>
</dbReference>
<dbReference type="InterPro" id="IPR049470">
    <property type="entry name" value="TRM61_C"/>
</dbReference>
<dbReference type="PANTHER" id="PTHR12133:SF1">
    <property type="entry name" value="TRNA (ADENINE(58)-N(1))-METHYLTRANSFERASE, MITOCHONDRIAL"/>
    <property type="match status" value="1"/>
</dbReference>
<dbReference type="EMBL" id="BART01006786">
    <property type="protein sequence ID" value="GAG69739.1"/>
    <property type="molecule type" value="Genomic_DNA"/>
</dbReference>
<dbReference type="PANTHER" id="PTHR12133">
    <property type="entry name" value="TRNA (ADENINE(58)-N(1))-METHYLTRANSFERASE"/>
    <property type="match status" value="1"/>
</dbReference>
<proteinExistence type="predicted"/>
<dbReference type="InterPro" id="IPR014816">
    <property type="entry name" value="tRNA_MeTrfase_Gcd14"/>
</dbReference>
<dbReference type="GO" id="GO:0160107">
    <property type="term" value="F:tRNA (adenine(58)-N1)-methyltransferase activity"/>
    <property type="evidence" value="ECO:0007669"/>
    <property type="project" value="InterPro"/>
</dbReference>
<dbReference type="PIRSF" id="PIRSF017269">
    <property type="entry name" value="GCD14"/>
    <property type="match status" value="1"/>
</dbReference>
<dbReference type="Pfam" id="PF08704">
    <property type="entry name" value="GCD14"/>
    <property type="match status" value="1"/>
</dbReference>
<evidence type="ECO:0000256" key="3">
    <source>
        <dbReference type="ARBA" id="ARBA00022691"/>
    </source>
</evidence>